<dbReference type="RefSeq" id="WP_179479619.1">
    <property type="nucleotide sequence ID" value="NZ_JACCFW010000001.1"/>
</dbReference>
<evidence type="ECO:0000256" key="1">
    <source>
        <dbReference type="ARBA" id="ARBA00009600"/>
    </source>
</evidence>
<accession>A0A853DIJ3</accession>
<proteinExistence type="inferred from homology"/>
<dbReference type="GO" id="GO:0005829">
    <property type="term" value="C:cytosol"/>
    <property type="evidence" value="ECO:0007669"/>
    <property type="project" value="TreeGrafter"/>
</dbReference>
<reference evidence="2 3" key="1">
    <citation type="submission" date="2020-07" db="EMBL/GenBank/DDBJ databases">
        <title>Sequencing the genomes of 1000 actinobacteria strains.</title>
        <authorList>
            <person name="Klenk H.-P."/>
        </authorList>
    </citation>
    <scope>NUCLEOTIDE SEQUENCE [LARGE SCALE GENOMIC DNA]</scope>
    <source>
        <strain evidence="2 3">DSM 29531</strain>
    </source>
</reference>
<name>A0A853DIJ3_9MICO</name>
<dbReference type="InterPro" id="IPR003774">
    <property type="entry name" value="AlgH-like"/>
</dbReference>
<dbReference type="Pfam" id="PF02622">
    <property type="entry name" value="DUF179"/>
    <property type="match status" value="1"/>
</dbReference>
<evidence type="ECO:0000313" key="2">
    <source>
        <dbReference type="EMBL" id="NYJ74015.1"/>
    </source>
</evidence>
<comment type="similarity">
    <text evidence="1">Belongs to the UPF0301 (AlgH) family.</text>
</comment>
<dbReference type="EMBL" id="JACCFW010000001">
    <property type="protein sequence ID" value="NYJ74015.1"/>
    <property type="molecule type" value="Genomic_DNA"/>
</dbReference>
<dbReference type="SUPFAM" id="SSF143456">
    <property type="entry name" value="VC0467-like"/>
    <property type="match status" value="1"/>
</dbReference>
<dbReference type="Proteomes" id="UP000571817">
    <property type="component" value="Unassembled WGS sequence"/>
</dbReference>
<organism evidence="2 3">
    <name type="scientific">Allobranchiibius huperziae</name>
    <dbReference type="NCBI Taxonomy" id="1874116"/>
    <lineage>
        <taxon>Bacteria</taxon>
        <taxon>Bacillati</taxon>
        <taxon>Actinomycetota</taxon>
        <taxon>Actinomycetes</taxon>
        <taxon>Micrococcales</taxon>
        <taxon>Dermacoccaceae</taxon>
        <taxon>Allobranchiibius</taxon>
    </lineage>
</organism>
<dbReference type="PANTHER" id="PTHR30327">
    <property type="entry name" value="UNCHARACTERIZED PROTEIN YQGE"/>
    <property type="match status" value="1"/>
</dbReference>
<dbReference type="AlphaFoldDB" id="A0A853DIJ3"/>
<comment type="caution">
    <text evidence="2">The sequence shown here is derived from an EMBL/GenBank/DDBJ whole genome shotgun (WGS) entry which is preliminary data.</text>
</comment>
<sequence length="191" mass="20352">MDDLTGRLLIASPREGIGSEEDAEVDVFDRSVVLVLHHDDDGAHGLVLNRPLAADVDSVLPGWQEHVNAPPLIFQGGPVSMDTALGLVRMPGTTESVGIKRLFGAVGLVDLDAPPLVVVPEVAGIRIFAGYAGWSGGQLEGEIDMGSWFVVDAEAEDAFTLQPGDLWASVLRRQRGTLRFLASYPADPSLN</sequence>
<keyword evidence="3" id="KW-1185">Reference proteome</keyword>
<dbReference type="NCBIfam" id="NF001270">
    <property type="entry name" value="PRK00228.2-2"/>
    <property type="match status" value="1"/>
</dbReference>
<gene>
    <name evidence="2" type="ORF">HNR15_000978</name>
</gene>
<dbReference type="PANTHER" id="PTHR30327:SF1">
    <property type="entry name" value="UPF0301 PROTEIN YQGE"/>
    <property type="match status" value="1"/>
</dbReference>
<evidence type="ECO:0000313" key="3">
    <source>
        <dbReference type="Proteomes" id="UP000571817"/>
    </source>
</evidence>
<protein>
    <submittedName>
        <fullName evidence="2">Putative transcriptional regulator</fullName>
    </submittedName>
</protein>
<dbReference type="Gene3D" id="3.40.1740.10">
    <property type="entry name" value="VC0467-like"/>
    <property type="match status" value="1"/>
</dbReference>